<dbReference type="Proteomes" id="UP000268014">
    <property type="component" value="Unassembled WGS sequence"/>
</dbReference>
<evidence type="ECO:0000313" key="3">
    <source>
        <dbReference type="WBParaSite" id="HPLM_0001387601-mRNA-1"/>
    </source>
</evidence>
<accession>A0A158QQ28</accession>
<organism evidence="3">
    <name type="scientific">Haemonchus placei</name>
    <name type="common">Barber's pole worm</name>
    <dbReference type="NCBI Taxonomy" id="6290"/>
    <lineage>
        <taxon>Eukaryota</taxon>
        <taxon>Metazoa</taxon>
        <taxon>Ecdysozoa</taxon>
        <taxon>Nematoda</taxon>
        <taxon>Chromadorea</taxon>
        <taxon>Rhabditida</taxon>
        <taxon>Rhabditina</taxon>
        <taxon>Rhabditomorpha</taxon>
        <taxon>Strongyloidea</taxon>
        <taxon>Trichostrongylidae</taxon>
        <taxon>Haemonchus</taxon>
    </lineage>
</organism>
<gene>
    <name evidence="1" type="ORF">HPLM_LOCUS13868</name>
</gene>
<proteinExistence type="predicted"/>
<dbReference type="WBParaSite" id="HPLM_0001387601-mRNA-1">
    <property type="protein sequence ID" value="HPLM_0001387601-mRNA-1"/>
    <property type="gene ID" value="HPLM_0001387601"/>
</dbReference>
<dbReference type="EMBL" id="UZAF01018367">
    <property type="protein sequence ID" value="VDO50918.1"/>
    <property type="molecule type" value="Genomic_DNA"/>
</dbReference>
<evidence type="ECO:0000313" key="1">
    <source>
        <dbReference type="EMBL" id="VDO50918.1"/>
    </source>
</evidence>
<evidence type="ECO:0000313" key="2">
    <source>
        <dbReference type="Proteomes" id="UP000268014"/>
    </source>
</evidence>
<reference evidence="3" key="1">
    <citation type="submission" date="2016-04" db="UniProtKB">
        <authorList>
            <consortium name="WormBaseParasite"/>
        </authorList>
    </citation>
    <scope>IDENTIFICATION</scope>
</reference>
<reference evidence="1 2" key="2">
    <citation type="submission" date="2018-11" db="EMBL/GenBank/DDBJ databases">
        <authorList>
            <consortium name="Pathogen Informatics"/>
        </authorList>
    </citation>
    <scope>NUCLEOTIDE SEQUENCE [LARGE SCALE GENOMIC DNA]</scope>
    <source>
        <strain evidence="1 2">MHpl1</strain>
    </source>
</reference>
<sequence>MDFLEQLFNIRSTLTVSKFFSDLLNRRKTGFVERLCRSSFQKQKSHESYLNSFLNRCLFFFCQCFILPFLFQKLERPKPVVRLLQDSNHWHYMHTFPTHYTTALYTGHRIVLRQLSPPSPSP</sequence>
<name>A0A158QQ28_HAEPC</name>
<dbReference type="AlphaFoldDB" id="A0A158QQ28"/>
<protein>
    <submittedName>
        <fullName evidence="1 3">Uncharacterized protein</fullName>
    </submittedName>
</protein>
<keyword evidence="2" id="KW-1185">Reference proteome</keyword>